<proteinExistence type="predicted"/>
<protein>
    <recommendedName>
        <fullName evidence="3">F-box domain-containing protein</fullName>
    </recommendedName>
</protein>
<reference evidence="1 2" key="1">
    <citation type="journal article" date="2019" name="G3 (Bethesda)">
        <title>Sequencing of a Wild Apple (Malus baccata) Genome Unravels the Differences Between Cultivated and Wild Apple Species Regarding Disease Resistance and Cold Tolerance.</title>
        <authorList>
            <person name="Chen X."/>
        </authorList>
    </citation>
    <scope>NUCLEOTIDE SEQUENCE [LARGE SCALE GENOMIC DNA]</scope>
    <source>
        <strain evidence="2">cv. Shandingzi</strain>
        <tissue evidence="1">Leaves</tissue>
    </source>
</reference>
<dbReference type="Proteomes" id="UP000315295">
    <property type="component" value="Unassembled WGS sequence"/>
</dbReference>
<dbReference type="AlphaFoldDB" id="A0A540MJ48"/>
<evidence type="ECO:0000313" key="1">
    <source>
        <dbReference type="EMBL" id="TQD98810.1"/>
    </source>
</evidence>
<organism evidence="1 2">
    <name type="scientific">Malus baccata</name>
    <name type="common">Siberian crab apple</name>
    <name type="synonym">Pyrus baccata</name>
    <dbReference type="NCBI Taxonomy" id="106549"/>
    <lineage>
        <taxon>Eukaryota</taxon>
        <taxon>Viridiplantae</taxon>
        <taxon>Streptophyta</taxon>
        <taxon>Embryophyta</taxon>
        <taxon>Tracheophyta</taxon>
        <taxon>Spermatophyta</taxon>
        <taxon>Magnoliopsida</taxon>
        <taxon>eudicotyledons</taxon>
        <taxon>Gunneridae</taxon>
        <taxon>Pentapetalae</taxon>
        <taxon>rosids</taxon>
        <taxon>fabids</taxon>
        <taxon>Rosales</taxon>
        <taxon>Rosaceae</taxon>
        <taxon>Amygdaloideae</taxon>
        <taxon>Maleae</taxon>
        <taxon>Malus</taxon>
    </lineage>
</organism>
<gene>
    <name evidence="1" type="ORF">C1H46_015453</name>
</gene>
<evidence type="ECO:0008006" key="3">
    <source>
        <dbReference type="Google" id="ProtNLM"/>
    </source>
</evidence>
<keyword evidence="2" id="KW-1185">Reference proteome</keyword>
<evidence type="ECO:0000313" key="2">
    <source>
        <dbReference type="Proteomes" id="UP000315295"/>
    </source>
</evidence>
<name>A0A540MJ48_MALBA</name>
<accession>A0A540MJ48</accession>
<comment type="caution">
    <text evidence="1">The sequence shown here is derived from an EMBL/GenBank/DDBJ whole genome shotgun (WGS) entry which is preliminary data.</text>
</comment>
<sequence length="91" mass="10629">MMKKGRTTSSSMQFVFDDVLLKVLIIVAFHSLMDLFLASKKFKEIAEDRRLYQHINITNFETIDPFRSWGASNKVLTFINRCIQCRNPEAL</sequence>
<dbReference type="EMBL" id="VIEB01000246">
    <property type="protein sequence ID" value="TQD98810.1"/>
    <property type="molecule type" value="Genomic_DNA"/>
</dbReference>